<dbReference type="SUPFAM" id="SSF56672">
    <property type="entry name" value="DNA/RNA polymerases"/>
    <property type="match status" value="1"/>
</dbReference>
<evidence type="ECO:0000313" key="2">
    <source>
        <dbReference type="EMBL" id="GFN78611.1"/>
    </source>
</evidence>
<dbReference type="InterPro" id="IPR043128">
    <property type="entry name" value="Rev_trsase/Diguanyl_cyclase"/>
</dbReference>
<dbReference type="PANTHER" id="PTHR47027">
    <property type="entry name" value="REVERSE TRANSCRIPTASE DOMAIN-CONTAINING PROTEIN"/>
    <property type="match status" value="1"/>
</dbReference>
<gene>
    <name evidence="2" type="ORF">PoB_000511700</name>
</gene>
<evidence type="ECO:0000259" key="1">
    <source>
        <dbReference type="Pfam" id="PF00078"/>
    </source>
</evidence>
<dbReference type="PANTHER" id="PTHR47027:SF8">
    <property type="entry name" value="RIBONUCLEASE H"/>
    <property type="match status" value="1"/>
</dbReference>
<sequence>MEDKVRHALSKMKSGKAPGPDDILSELTTALIEVGIKEVKKLLNNIYGTVEIPTYIKKSTYLAIPKKPSTAEFVQHRTIILISHLTSVNNLRYVDDTVLIADSEETLQKILTAVAEESEKKGLQLNAKKTECMVISKKAVILQ</sequence>
<evidence type="ECO:0000313" key="3">
    <source>
        <dbReference type="Proteomes" id="UP000735302"/>
    </source>
</evidence>
<dbReference type="Proteomes" id="UP000735302">
    <property type="component" value="Unassembled WGS sequence"/>
</dbReference>
<dbReference type="Gene3D" id="3.30.70.270">
    <property type="match status" value="1"/>
</dbReference>
<accession>A0AAV3Y814</accession>
<keyword evidence="3" id="KW-1185">Reference proteome</keyword>
<organism evidence="2 3">
    <name type="scientific">Plakobranchus ocellatus</name>
    <dbReference type="NCBI Taxonomy" id="259542"/>
    <lineage>
        <taxon>Eukaryota</taxon>
        <taxon>Metazoa</taxon>
        <taxon>Spiralia</taxon>
        <taxon>Lophotrochozoa</taxon>
        <taxon>Mollusca</taxon>
        <taxon>Gastropoda</taxon>
        <taxon>Heterobranchia</taxon>
        <taxon>Euthyneura</taxon>
        <taxon>Panpulmonata</taxon>
        <taxon>Sacoglossa</taxon>
        <taxon>Placobranchoidea</taxon>
        <taxon>Plakobranchidae</taxon>
        <taxon>Plakobranchus</taxon>
    </lineage>
</organism>
<name>A0AAV3Y814_9GAST</name>
<protein>
    <recommendedName>
        <fullName evidence="1">Reverse transcriptase domain-containing protein</fullName>
    </recommendedName>
</protein>
<reference evidence="2 3" key="1">
    <citation type="journal article" date="2021" name="Elife">
        <title>Chloroplast acquisition without the gene transfer in kleptoplastic sea slugs, Plakobranchus ocellatus.</title>
        <authorList>
            <person name="Maeda T."/>
            <person name="Takahashi S."/>
            <person name="Yoshida T."/>
            <person name="Shimamura S."/>
            <person name="Takaki Y."/>
            <person name="Nagai Y."/>
            <person name="Toyoda A."/>
            <person name="Suzuki Y."/>
            <person name="Arimoto A."/>
            <person name="Ishii H."/>
            <person name="Satoh N."/>
            <person name="Nishiyama T."/>
            <person name="Hasebe M."/>
            <person name="Maruyama T."/>
            <person name="Minagawa J."/>
            <person name="Obokata J."/>
            <person name="Shigenobu S."/>
        </authorList>
    </citation>
    <scope>NUCLEOTIDE SEQUENCE [LARGE SCALE GENOMIC DNA]</scope>
</reference>
<proteinExistence type="predicted"/>
<comment type="caution">
    <text evidence="2">The sequence shown here is derived from an EMBL/GenBank/DDBJ whole genome shotgun (WGS) entry which is preliminary data.</text>
</comment>
<dbReference type="EMBL" id="BLXT01000592">
    <property type="protein sequence ID" value="GFN78611.1"/>
    <property type="molecule type" value="Genomic_DNA"/>
</dbReference>
<dbReference type="Pfam" id="PF00078">
    <property type="entry name" value="RVT_1"/>
    <property type="match status" value="1"/>
</dbReference>
<dbReference type="InterPro" id="IPR000477">
    <property type="entry name" value="RT_dom"/>
</dbReference>
<feature type="domain" description="Reverse transcriptase" evidence="1">
    <location>
        <begin position="81"/>
        <end position="134"/>
    </location>
</feature>
<dbReference type="InterPro" id="IPR043502">
    <property type="entry name" value="DNA/RNA_pol_sf"/>
</dbReference>
<dbReference type="AlphaFoldDB" id="A0AAV3Y814"/>